<comment type="similarity">
    <text evidence="2 9">Belongs to the mitochondrial carrier (TC 2.A.29) family.</text>
</comment>
<dbReference type="Proteomes" id="UP001381693">
    <property type="component" value="Unassembled WGS sequence"/>
</dbReference>
<protein>
    <submittedName>
        <fullName evidence="11">Uncharacterized protein</fullName>
    </submittedName>
</protein>
<keyword evidence="9" id="KW-0813">Transport</keyword>
<dbReference type="GO" id="GO:0005313">
    <property type="term" value="F:L-glutamate transmembrane transporter activity"/>
    <property type="evidence" value="ECO:0007669"/>
    <property type="project" value="TreeGrafter"/>
</dbReference>
<dbReference type="PANTHER" id="PTHR45678">
    <property type="entry name" value="MITOCHONDRIAL 2-OXODICARBOXYLATE CARRIER 1-RELATED"/>
    <property type="match status" value="1"/>
</dbReference>
<dbReference type="GO" id="GO:0005743">
    <property type="term" value="C:mitochondrial inner membrane"/>
    <property type="evidence" value="ECO:0007669"/>
    <property type="project" value="UniProtKB-SubCell"/>
</dbReference>
<feature type="non-terminal residue" evidence="11">
    <location>
        <position position="1"/>
    </location>
</feature>
<dbReference type="Gene3D" id="1.50.40.10">
    <property type="entry name" value="Mitochondrial carrier domain"/>
    <property type="match status" value="1"/>
</dbReference>
<dbReference type="EMBL" id="JAXCGZ010004226">
    <property type="protein sequence ID" value="KAK7082058.1"/>
    <property type="molecule type" value="Genomic_DNA"/>
</dbReference>
<keyword evidence="3 8" id="KW-0812">Transmembrane</keyword>
<feature type="chain" id="PRO_5042894885" evidence="10">
    <location>
        <begin position="22"/>
        <end position="83"/>
    </location>
</feature>
<sequence>EAVFWCSFLAGCASGSLAALAVNPFDVVKTRLQLLSKGANEVEYKGIPDAFIKILKNEGPRAFFKGGACRMIVIAPLFGIAQM</sequence>
<keyword evidence="10" id="KW-0732">Signal</keyword>
<organism evidence="11 12">
    <name type="scientific">Halocaridina rubra</name>
    <name type="common">Hawaiian red shrimp</name>
    <dbReference type="NCBI Taxonomy" id="373956"/>
    <lineage>
        <taxon>Eukaryota</taxon>
        <taxon>Metazoa</taxon>
        <taxon>Ecdysozoa</taxon>
        <taxon>Arthropoda</taxon>
        <taxon>Crustacea</taxon>
        <taxon>Multicrustacea</taxon>
        <taxon>Malacostraca</taxon>
        <taxon>Eumalacostraca</taxon>
        <taxon>Eucarida</taxon>
        <taxon>Decapoda</taxon>
        <taxon>Pleocyemata</taxon>
        <taxon>Caridea</taxon>
        <taxon>Atyoidea</taxon>
        <taxon>Atyidae</taxon>
        <taxon>Halocaridina</taxon>
    </lineage>
</organism>
<evidence type="ECO:0000256" key="4">
    <source>
        <dbReference type="ARBA" id="ARBA00022792"/>
    </source>
</evidence>
<evidence type="ECO:0000256" key="6">
    <source>
        <dbReference type="ARBA" id="ARBA00023128"/>
    </source>
</evidence>
<comment type="subcellular location">
    <subcellularLocation>
        <location evidence="1">Mitochondrion inner membrane</location>
        <topology evidence="1">Multi-pass membrane protein</topology>
    </subcellularLocation>
</comment>
<evidence type="ECO:0000313" key="12">
    <source>
        <dbReference type="Proteomes" id="UP001381693"/>
    </source>
</evidence>
<evidence type="ECO:0000256" key="2">
    <source>
        <dbReference type="ARBA" id="ARBA00006375"/>
    </source>
</evidence>
<feature type="non-terminal residue" evidence="11">
    <location>
        <position position="83"/>
    </location>
</feature>
<comment type="caution">
    <text evidence="11">The sequence shown here is derived from an EMBL/GenBank/DDBJ whole genome shotgun (WGS) entry which is preliminary data.</text>
</comment>
<evidence type="ECO:0000256" key="8">
    <source>
        <dbReference type="PROSITE-ProRule" id="PRU00282"/>
    </source>
</evidence>
<dbReference type="PANTHER" id="PTHR45678:SF5">
    <property type="entry name" value="AT03939P-RELATED"/>
    <property type="match status" value="1"/>
</dbReference>
<keyword evidence="6" id="KW-0496">Mitochondrion</keyword>
<gene>
    <name evidence="11" type="ORF">SK128_017258</name>
</gene>
<keyword evidence="12" id="KW-1185">Reference proteome</keyword>
<evidence type="ECO:0000256" key="5">
    <source>
        <dbReference type="ARBA" id="ARBA00022989"/>
    </source>
</evidence>
<dbReference type="PROSITE" id="PS50920">
    <property type="entry name" value="SOLCAR"/>
    <property type="match status" value="1"/>
</dbReference>
<evidence type="ECO:0000256" key="1">
    <source>
        <dbReference type="ARBA" id="ARBA00004448"/>
    </source>
</evidence>
<evidence type="ECO:0000313" key="11">
    <source>
        <dbReference type="EMBL" id="KAK7082058.1"/>
    </source>
</evidence>
<feature type="repeat" description="Solcar" evidence="8">
    <location>
        <begin position="2"/>
        <end position="83"/>
    </location>
</feature>
<evidence type="ECO:0000256" key="9">
    <source>
        <dbReference type="RuleBase" id="RU000488"/>
    </source>
</evidence>
<dbReference type="InterPro" id="IPR051028">
    <property type="entry name" value="Mito_Solute_Carrier"/>
</dbReference>
<keyword evidence="4" id="KW-0999">Mitochondrion inner membrane</keyword>
<evidence type="ECO:0000256" key="10">
    <source>
        <dbReference type="SAM" id="SignalP"/>
    </source>
</evidence>
<reference evidence="11 12" key="1">
    <citation type="submission" date="2023-11" db="EMBL/GenBank/DDBJ databases">
        <title>Halocaridina rubra genome assembly.</title>
        <authorList>
            <person name="Smith C."/>
        </authorList>
    </citation>
    <scope>NUCLEOTIDE SEQUENCE [LARGE SCALE GENOMIC DNA]</scope>
    <source>
        <strain evidence="11">EP-1</strain>
        <tissue evidence="11">Whole</tissue>
    </source>
</reference>
<keyword evidence="7 8" id="KW-0472">Membrane</keyword>
<dbReference type="GO" id="GO:0015183">
    <property type="term" value="F:L-aspartate transmembrane transporter activity"/>
    <property type="evidence" value="ECO:0007669"/>
    <property type="project" value="TreeGrafter"/>
</dbReference>
<name>A0AAN9ABI5_HALRR</name>
<accession>A0AAN9ABI5</accession>
<dbReference type="InterPro" id="IPR018108">
    <property type="entry name" value="MCP_transmembrane"/>
</dbReference>
<dbReference type="InterPro" id="IPR023395">
    <property type="entry name" value="MCP_dom_sf"/>
</dbReference>
<evidence type="ECO:0000256" key="7">
    <source>
        <dbReference type="ARBA" id="ARBA00023136"/>
    </source>
</evidence>
<keyword evidence="5" id="KW-1133">Transmembrane helix</keyword>
<dbReference type="GO" id="GO:0043490">
    <property type="term" value="P:malate-aspartate shuttle"/>
    <property type="evidence" value="ECO:0007669"/>
    <property type="project" value="TreeGrafter"/>
</dbReference>
<dbReference type="Pfam" id="PF00153">
    <property type="entry name" value="Mito_carr"/>
    <property type="match status" value="1"/>
</dbReference>
<dbReference type="SUPFAM" id="SSF103506">
    <property type="entry name" value="Mitochondrial carrier"/>
    <property type="match status" value="1"/>
</dbReference>
<feature type="signal peptide" evidence="10">
    <location>
        <begin position="1"/>
        <end position="21"/>
    </location>
</feature>
<dbReference type="AlphaFoldDB" id="A0AAN9ABI5"/>
<proteinExistence type="inferred from homology"/>
<evidence type="ECO:0000256" key="3">
    <source>
        <dbReference type="ARBA" id="ARBA00022692"/>
    </source>
</evidence>